<feature type="signal peptide" evidence="2">
    <location>
        <begin position="1"/>
        <end position="18"/>
    </location>
</feature>
<keyword evidence="4" id="KW-1185">Reference proteome</keyword>
<name>A0ABT1Z1P6_9RHOB</name>
<keyword evidence="1" id="KW-0812">Transmembrane</keyword>
<reference evidence="3" key="1">
    <citation type="submission" date="2022-07" db="EMBL/GenBank/DDBJ databases">
        <title>Pseudosulfitobacter sp. strain AP-MA-4, whole genome sequence.</title>
        <authorList>
            <person name="Jiang Y."/>
        </authorList>
    </citation>
    <scope>NUCLEOTIDE SEQUENCE</scope>
    <source>
        <strain evidence="3">AP-MA-4</strain>
    </source>
</reference>
<evidence type="ECO:0000256" key="1">
    <source>
        <dbReference type="SAM" id="Phobius"/>
    </source>
</evidence>
<gene>
    <name evidence="3" type="ORF">NTA49_10970</name>
</gene>
<evidence type="ECO:0000313" key="4">
    <source>
        <dbReference type="Proteomes" id="UP001165396"/>
    </source>
</evidence>
<keyword evidence="1" id="KW-0472">Membrane</keyword>
<sequence>MKSVTTLALGLLAVPAFAHTDAGFHLHPHASDGAAAWTPVLLGMAAIAAALALTAGRAAIRARGQGREHDKAPK</sequence>
<dbReference type="Proteomes" id="UP001165396">
    <property type="component" value="Unassembled WGS sequence"/>
</dbReference>
<dbReference type="RefSeq" id="WP_258294805.1">
    <property type="nucleotide sequence ID" value="NZ_JANKJG010000007.1"/>
</dbReference>
<dbReference type="EMBL" id="JANKJG010000007">
    <property type="protein sequence ID" value="MCR8827060.1"/>
    <property type="molecule type" value="Genomic_DNA"/>
</dbReference>
<accession>A0ABT1Z1P6</accession>
<evidence type="ECO:0000256" key="2">
    <source>
        <dbReference type="SAM" id="SignalP"/>
    </source>
</evidence>
<feature type="chain" id="PRO_5045803222" evidence="2">
    <location>
        <begin position="19"/>
        <end position="74"/>
    </location>
</feature>
<keyword evidence="1" id="KW-1133">Transmembrane helix</keyword>
<keyword evidence="2" id="KW-0732">Signal</keyword>
<protein>
    <submittedName>
        <fullName evidence="3">Uncharacterized protein</fullName>
    </submittedName>
</protein>
<feature type="transmembrane region" description="Helical" evidence="1">
    <location>
        <begin position="34"/>
        <end position="53"/>
    </location>
</feature>
<comment type="caution">
    <text evidence="3">The sequence shown here is derived from an EMBL/GenBank/DDBJ whole genome shotgun (WGS) entry which is preliminary data.</text>
</comment>
<evidence type="ECO:0000313" key="3">
    <source>
        <dbReference type="EMBL" id="MCR8827060.1"/>
    </source>
</evidence>
<organism evidence="3 4">
    <name type="scientific">Pseudosulfitobacter koreensis</name>
    <dbReference type="NCBI Taxonomy" id="2968472"/>
    <lineage>
        <taxon>Bacteria</taxon>
        <taxon>Pseudomonadati</taxon>
        <taxon>Pseudomonadota</taxon>
        <taxon>Alphaproteobacteria</taxon>
        <taxon>Rhodobacterales</taxon>
        <taxon>Roseobacteraceae</taxon>
        <taxon>Pseudosulfitobacter</taxon>
    </lineage>
</organism>
<proteinExistence type="predicted"/>